<organism evidence="2 3">
    <name type="scientific">Exilibacterium tricleocarpae</name>
    <dbReference type="NCBI Taxonomy" id="2591008"/>
    <lineage>
        <taxon>Bacteria</taxon>
        <taxon>Pseudomonadati</taxon>
        <taxon>Pseudomonadota</taxon>
        <taxon>Gammaproteobacteria</taxon>
        <taxon>Cellvibrionales</taxon>
        <taxon>Cellvibrionaceae</taxon>
        <taxon>Exilibacterium</taxon>
    </lineage>
</organism>
<keyword evidence="3" id="KW-1185">Reference proteome</keyword>
<dbReference type="OrthoDB" id="648493at2"/>
<feature type="transmembrane region" description="Helical" evidence="1">
    <location>
        <begin position="192"/>
        <end position="213"/>
    </location>
</feature>
<keyword evidence="1" id="KW-1133">Transmembrane helix</keyword>
<feature type="transmembrane region" description="Helical" evidence="1">
    <location>
        <begin position="58"/>
        <end position="80"/>
    </location>
</feature>
<dbReference type="Proteomes" id="UP000319732">
    <property type="component" value="Unassembled WGS sequence"/>
</dbReference>
<evidence type="ECO:0000256" key="1">
    <source>
        <dbReference type="SAM" id="Phobius"/>
    </source>
</evidence>
<comment type="caution">
    <text evidence="2">The sequence shown here is derived from an EMBL/GenBank/DDBJ whole genome shotgun (WGS) entry which is preliminary data.</text>
</comment>
<keyword evidence="1" id="KW-0812">Transmembrane</keyword>
<feature type="transmembrane region" description="Helical" evidence="1">
    <location>
        <begin position="92"/>
        <end position="113"/>
    </location>
</feature>
<accession>A0A545SLH7</accession>
<keyword evidence="1" id="KW-0472">Membrane</keyword>
<feature type="transmembrane region" description="Helical" evidence="1">
    <location>
        <begin position="133"/>
        <end position="154"/>
    </location>
</feature>
<name>A0A545SLH7_9GAMM</name>
<protein>
    <recommendedName>
        <fullName evidence="4">DUF2306 domain-containing protein</fullName>
    </recommendedName>
</protein>
<feature type="transmembrane region" description="Helical" evidence="1">
    <location>
        <begin position="26"/>
        <end position="46"/>
    </location>
</feature>
<gene>
    <name evidence="2" type="ORF">FKG94_27925</name>
</gene>
<proteinExistence type="predicted"/>
<evidence type="ECO:0008006" key="4">
    <source>
        <dbReference type="Google" id="ProtNLM"/>
    </source>
</evidence>
<dbReference type="RefSeq" id="WP_142930249.1">
    <property type="nucleotide sequence ID" value="NZ_ML660123.1"/>
</dbReference>
<feature type="transmembrane region" description="Helical" evidence="1">
    <location>
        <begin position="166"/>
        <end position="186"/>
    </location>
</feature>
<evidence type="ECO:0000313" key="2">
    <source>
        <dbReference type="EMBL" id="TQV65837.1"/>
    </source>
</evidence>
<sequence>MNQNNTRPSITIGQPALDLSFSSRSIYGKFSLILLVFIFVTLIPHYGEISSSTTFVSAQFIAHGILYLGWYILFAVQSHLSSARNVALHKKLGYISLLLVGALIFSGIDMLLGVMKGYDSTWSAGYLASRTSFVWAILHTLLSFVAFYTLGIVFRKKLHFHKRFMVMASLSMISASVTRVAFLPIVPVDGMAVTLLSTYALLLAPVIIDRIIFGSVHPVLKWSVPIYIITQIICIGVIPNTEVGRAIAFPF</sequence>
<dbReference type="EMBL" id="VHSG01000048">
    <property type="protein sequence ID" value="TQV65837.1"/>
    <property type="molecule type" value="Genomic_DNA"/>
</dbReference>
<reference evidence="2 3" key="1">
    <citation type="submission" date="2019-06" db="EMBL/GenBank/DDBJ databases">
        <title>Whole genome sequence for Cellvibrionaceae sp. R142.</title>
        <authorList>
            <person name="Wang G."/>
        </authorList>
    </citation>
    <scope>NUCLEOTIDE SEQUENCE [LARGE SCALE GENOMIC DNA]</scope>
    <source>
        <strain evidence="2 3">R142</strain>
    </source>
</reference>
<evidence type="ECO:0000313" key="3">
    <source>
        <dbReference type="Proteomes" id="UP000319732"/>
    </source>
</evidence>
<dbReference type="AlphaFoldDB" id="A0A545SLH7"/>